<sequence length="127" mass="14360">MKAPEFFHGTQPFKVGIFIQSCQLIIHNDLENSSQDRKRGLYATSFLIGRAEKWIEPYVFNLANQDPNYLLISWAIFRSQLFTLFEGQNEARKAGAELNALRMKEAVHVSLYIAHLGSLGSGIGDWG</sequence>
<protein>
    <recommendedName>
        <fullName evidence="3">DUF4939 domain-containing protein</fullName>
    </recommendedName>
</protein>
<accession>A0A9Q3C6W3</accession>
<evidence type="ECO:0000313" key="2">
    <source>
        <dbReference type="Proteomes" id="UP000765509"/>
    </source>
</evidence>
<gene>
    <name evidence="1" type="ORF">O181_019296</name>
</gene>
<proteinExistence type="predicted"/>
<comment type="caution">
    <text evidence="1">The sequence shown here is derived from an EMBL/GenBank/DDBJ whole genome shotgun (WGS) entry which is preliminary data.</text>
</comment>
<organism evidence="1 2">
    <name type="scientific">Austropuccinia psidii MF-1</name>
    <dbReference type="NCBI Taxonomy" id="1389203"/>
    <lineage>
        <taxon>Eukaryota</taxon>
        <taxon>Fungi</taxon>
        <taxon>Dikarya</taxon>
        <taxon>Basidiomycota</taxon>
        <taxon>Pucciniomycotina</taxon>
        <taxon>Pucciniomycetes</taxon>
        <taxon>Pucciniales</taxon>
        <taxon>Sphaerophragmiaceae</taxon>
        <taxon>Austropuccinia</taxon>
    </lineage>
</organism>
<name>A0A9Q3C6W3_9BASI</name>
<evidence type="ECO:0000313" key="1">
    <source>
        <dbReference type="EMBL" id="MBW0479581.1"/>
    </source>
</evidence>
<reference evidence="1" key="1">
    <citation type="submission" date="2021-03" db="EMBL/GenBank/DDBJ databases">
        <title>Draft genome sequence of rust myrtle Austropuccinia psidii MF-1, a brazilian biotype.</title>
        <authorList>
            <person name="Quecine M.C."/>
            <person name="Pachon D.M.R."/>
            <person name="Bonatelli M.L."/>
            <person name="Correr F.H."/>
            <person name="Franceschini L.M."/>
            <person name="Leite T.F."/>
            <person name="Margarido G.R.A."/>
            <person name="Almeida C.A."/>
            <person name="Ferrarezi J.A."/>
            <person name="Labate C.A."/>
        </authorList>
    </citation>
    <scope>NUCLEOTIDE SEQUENCE</scope>
    <source>
        <strain evidence="1">MF-1</strain>
    </source>
</reference>
<dbReference type="Proteomes" id="UP000765509">
    <property type="component" value="Unassembled WGS sequence"/>
</dbReference>
<dbReference type="AlphaFoldDB" id="A0A9Q3C6W3"/>
<dbReference type="EMBL" id="AVOT02005638">
    <property type="protein sequence ID" value="MBW0479581.1"/>
    <property type="molecule type" value="Genomic_DNA"/>
</dbReference>
<evidence type="ECO:0008006" key="3">
    <source>
        <dbReference type="Google" id="ProtNLM"/>
    </source>
</evidence>
<keyword evidence="2" id="KW-1185">Reference proteome</keyword>